<evidence type="ECO:0000313" key="3">
    <source>
        <dbReference type="Proteomes" id="UP000237105"/>
    </source>
</evidence>
<dbReference type="GO" id="GO:0004523">
    <property type="term" value="F:RNA-DNA hybrid ribonuclease activity"/>
    <property type="evidence" value="ECO:0007669"/>
    <property type="project" value="InterPro"/>
</dbReference>
<dbReference type="GO" id="GO:0003676">
    <property type="term" value="F:nucleic acid binding"/>
    <property type="evidence" value="ECO:0007669"/>
    <property type="project" value="InterPro"/>
</dbReference>
<gene>
    <name evidence="2" type="ORF">PanWU01x14_042130</name>
</gene>
<evidence type="ECO:0000259" key="1">
    <source>
        <dbReference type="Pfam" id="PF13456"/>
    </source>
</evidence>
<comment type="caution">
    <text evidence="2">The sequence shown here is derived from an EMBL/GenBank/DDBJ whole genome shotgun (WGS) entry which is preliminary data.</text>
</comment>
<dbReference type="AlphaFoldDB" id="A0A2P5DQM4"/>
<dbReference type="Pfam" id="PF13456">
    <property type="entry name" value="RVT_3"/>
    <property type="match status" value="1"/>
</dbReference>
<feature type="domain" description="RNase H type-1" evidence="1">
    <location>
        <begin position="82"/>
        <end position="142"/>
    </location>
</feature>
<dbReference type="PANTHER" id="PTHR47074:SF48">
    <property type="entry name" value="POLYNUCLEOTIDYL TRANSFERASE, RIBONUCLEASE H-LIKE SUPERFAMILY PROTEIN"/>
    <property type="match status" value="1"/>
</dbReference>
<protein>
    <recommendedName>
        <fullName evidence="1">RNase H type-1 domain-containing protein</fullName>
    </recommendedName>
</protein>
<dbReference type="EMBL" id="JXTB01000023">
    <property type="protein sequence ID" value="PON75588.1"/>
    <property type="molecule type" value="Genomic_DNA"/>
</dbReference>
<organism evidence="2 3">
    <name type="scientific">Parasponia andersonii</name>
    <name type="common">Sponia andersonii</name>
    <dbReference type="NCBI Taxonomy" id="3476"/>
    <lineage>
        <taxon>Eukaryota</taxon>
        <taxon>Viridiplantae</taxon>
        <taxon>Streptophyta</taxon>
        <taxon>Embryophyta</taxon>
        <taxon>Tracheophyta</taxon>
        <taxon>Spermatophyta</taxon>
        <taxon>Magnoliopsida</taxon>
        <taxon>eudicotyledons</taxon>
        <taxon>Gunneridae</taxon>
        <taxon>Pentapetalae</taxon>
        <taxon>rosids</taxon>
        <taxon>fabids</taxon>
        <taxon>Rosales</taxon>
        <taxon>Cannabaceae</taxon>
        <taxon>Parasponia</taxon>
    </lineage>
</organism>
<reference evidence="3" key="1">
    <citation type="submission" date="2016-06" db="EMBL/GenBank/DDBJ databases">
        <title>Parallel loss of symbiosis genes in relatives of nitrogen-fixing non-legume Parasponia.</title>
        <authorList>
            <person name="Van Velzen R."/>
            <person name="Holmer R."/>
            <person name="Bu F."/>
            <person name="Rutten L."/>
            <person name="Van Zeijl A."/>
            <person name="Liu W."/>
            <person name="Santuari L."/>
            <person name="Cao Q."/>
            <person name="Sharma T."/>
            <person name="Shen D."/>
            <person name="Roswanjaya Y."/>
            <person name="Wardhani T."/>
            <person name="Kalhor M.S."/>
            <person name="Jansen J."/>
            <person name="Van den Hoogen J."/>
            <person name="Gungor B."/>
            <person name="Hartog M."/>
            <person name="Hontelez J."/>
            <person name="Verver J."/>
            <person name="Yang W.-C."/>
            <person name="Schijlen E."/>
            <person name="Repin R."/>
            <person name="Schilthuizen M."/>
            <person name="Schranz E."/>
            <person name="Heidstra R."/>
            <person name="Miyata K."/>
            <person name="Fedorova E."/>
            <person name="Kohlen W."/>
            <person name="Bisseling T."/>
            <person name="Smit S."/>
            <person name="Geurts R."/>
        </authorList>
    </citation>
    <scope>NUCLEOTIDE SEQUENCE [LARGE SCALE GENOMIC DNA]</scope>
    <source>
        <strain evidence="3">cv. WU1-14</strain>
    </source>
</reference>
<dbReference type="PANTHER" id="PTHR47074">
    <property type="entry name" value="BNAC02G40300D PROTEIN"/>
    <property type="match status" value="1"/>
</dbReference>
<sequence>MLYLLTRLAFERRYVILWCIWNDGNQVAHGGSSKPVVFQISFVDVFLAEYQTLQTSVPLQSTSRSPSETLWSLPPFNQYKLNTDATVIEGDRRHIGVGAVIRNHAGQVVAAMSKKIPGRFSVEAAELLAVCEGLLLAGQAGIPISLSFYPQK</sequence>
<proteinExistence type="predicted"/>
<keyword evidence="3" id="KW-1185">Reference proteome</keyword>
<accession>A0A2P5DQM4</accession>
<dbReference type="InterPro" id="IPR052929">
    <property type="entry name" value="RNase_H-like_EbsB-rel"/>
</dbReference>
<evidence type="ECO:0000313" key="2">
    <source>
        <dbReference type="EMBL" id="PON75588.1"/>
    </source>
</evidence>
<dbReference type="InterPro" id="IPR002156">
    <property type="entry name" value="RNaseH_domain"/>
</dbReference>
<name>A0A2P5DQM4_PARAD</name>
<dbReference type="OrthoDB" id="1906820at2759"/>
<dbReference type="Proteomes" id="UP000237105">
    <property type="component" value="Unassembled WGS sequence"/>
</dbReference>